<proteinExistence type="inferred from homology"/>
<dbReference type="PROSITE" id="PS00070">
    <property type="entry name" value="ALDEHYDE_DEHYDR_CYS"/>
    <property type="match status" value="1"/>
</dbReference>
<dbReference type="InterPro" id="IPR016162">
    <property type="entry name" value="Ald_DH_N"/>
</dbReference>
<dbReference type="Pfam" id="PF00171">
    <property type="entry name" value="Aldedh"/>
    <property type="match status" value="1"/>
</dbReference>
<dbReference type="InterPro" id="IPR016163">
    <property type="entry name" value="Ald_DH_C"/>
</dbReference>
<dbReference type="RefSeq" id="WP_073093262.1">
    <property type="nucleotide sequence ID" value="NZ_FRCY01000003.1"/>
</dbReference>
<dbReference type="Gene3D" id="3.40.605.10">
    <property type="entry name" value="Aldehyde Dehydrogenase, Chain A, domain 1"/>
    <property type="match status" value="1"/>
</dbReference>
<reference evidence="6 7" key="1">
    <citation type="submission" date="2016-11" db="EMBL/GenBank/DDBJ databases">
        <authorList>
            <person name="Jaros S."/>
            <person name="Januszkiewicz K."/>
            <person name="Wedrychowicz H."/>
        </authorList>
    </citation>
    <scope>NUCLEOTIDE SEQUENCE [LARGE SCALE GENOMIC DNA]</scope>
    <source>
        <strain evidence="6 7">CGMCC 1.6102</strain>
    </source>
</reference>
<dbReference type="InterPro" id="IPR016160">
    <property type="entry name" value="Ald_DH_CS_CYS"/>
</dbReference>
<dbReference type="AlphaFoldDB" id="A0A1M7KYI6"/>
<keyword evidence="2 4" id="KW-0560">Oxidoreductase</keyword>
<feature type="domain" description="Aldehyde dehydrogenase" evidence="5">
    <location>
        <begin position="1"/>
        <end position="447"/>
    </location>
</feature>
<gene>
    <name evidence="6" type="ORF">SAMN04488057_10323</name>
</gene>
<dbReference type="InterPro" id="IPR016161">
    <property type="entry name" value="Ald_DH/histidinol_DH"/>
</dbReference>
<name>A0A1M7KYI6_9BACT</name>
<dbReference type="GO" id="GO:0016620">
    <property type="term" value="F:oxidoreductase activity, acting on the aldehyde or oxo group of donors, NAD or NADP as acceptor"/>
    <property type="evidence" value="ECO:0007669"/>
    <property type="project" value="InterPro"/>
</dbReference>
<evidence type="ECO:0000259" key="5">
    <source>
        <dbReference type="Pfam" id="PF00171"/>
    </source>
</evidence>
<evidence type="ECO:0000256" key="4">
    <source>
        <dbReference type="RuleBase" id="RU003345"/>
    </source>
</evidence>
<evidence type="ECO:0000256" key="3">
    <source>
        <dbReference type="PROSITE-ProRule" id="PRU10007"/>
    </source>
</evidence>
<evidence type="ECO:0000313" key="6">
    <source>
        <dbReference type="EMBL" id="SHM70345.1"/>
    </source>
</evidence>
<evidence type="ECO:0000256" key="2">
    <source>
        <dbReference type="ARBA" id="ARBA00023002"/>
    </source>
</evidence>
<dbReference type="EMBL" id="FRCY01000003">
    <property type="protein sequence ID" value="SHM70345.1"/>
    <property type="molecule type" value="Genomic_DNA"/>
</dbReference>
<dbReference type="PROSITE" id="PS00687">
    <property type="entry name" value="ALDEHYDE_DEHYDR_GLU"/>
    <property type="match status" value="1"/>
</dbReference>
<dbReference type="PANTHER" id="PTHR11699">
    <property type="entry name" value="ALDEHYDE DEHYDROGENASE-RELATED"/>
    <property type="match status" value="1"/>
</dbReference>
<dbReference type="FunFam" id="3.40.309.10:FF:000009">
    <property type="entry name" value="Aldehyde dehydrogenase A"/>
    <property type="match status" value="1"/>
</dbReference>
<feature type="active site" evidence="3">
    <location>
        <position position="226"/>
    </location>
</feature>
<dbReference type="Proteomes" id="UP000184513">
    <property type="component" value="Unassembled WGS sequence"/>
</dbReference>
<dbReference type="SUPFAM" id="SSF53720">
    <property type="entry name" value="ALDH-like"/>
    <property type="match status" value="1"/>
</dbReference>
<protein>
    <submittedName>
        <fullName evidence="6">Acyl-CoA reductase</fullName>
    </submittedName>
</protein>
<dbReference type="OrthoDB" id="973869at2"/>
<dbReference type="InterPro" id="IPR015590">
    <property type="entry name" value="Aldehyde_DH_dom"/>
</dbReference>
<evidence type="ECO:0000313" key="7">
    <source>
        <dbReference type="Proteomes" id="UP000184513"/>
    </source>
</evidence>
<dbReference type="STRING" id="388280.SAMN04488057_10323"/>
<sequence length="454" mass="49889">MDIINPATGKIIESIPEDNKASVIEKMARLRSGQPLWADVPLEERVSVIGQFGQLVRNNLDELSLLLSSETGKPLQQAKNEITGAHNRIVHIQAEASKWLAREIVTAAGPTREEIVYEPLGVIANISAWNFPYNVGYNVFLYALVAGNAVAYKPSEYASLTGLKFKELLWEAGIPQNAFECFIGGPAVGELLLEVDMDGYFFTGSYRTGKYIAGRVAGKLVPVQLELGGKDPLYVADDVADIRQAAINAAEGAFYNNGQSCCAVERIYVHERIYDEFVQAFVAEVKSYVVGDPLHADTYIGPLTRKEQPDLILAQIQDAIQKGARLEVGGKKGEQEGYYLLPTVLTGVNHQMAVMKEESFGPVIGIQSVKNDQEAVQLMNDTEYGLTAAVFSADESRAKQLLRQLSTGTAYWNCCDRVSPGLPWSGRRHSGMGVTLSHLGIRAFTHPRAWHLRD</sequence>
<dbReference type="Gene3D" id="3.40.309.10">
    <property type="entry name" value="Aldehyde Dehydrogenase, Chain A, domain 2"/>
    <property type="match status" value="1"/>
</dbReference>
<accession>A0A1M7KYI6</accession>
<dbReference type="InterPro" id="IPR029510">
    <property type="entry name" value="Ald_DH_CS_GLU"/>
</dbReference>
<keyword evidence="7" id="KW-1185">Reference proteome</keyword>
<organism evidence="6 7">
    <name type="scientific">Cyclobacterium lianum</name>
    <dbReference type="NCBI Taxonomy" id="388280"/>
    <lineage>
        <taxon>Bacteria</taxon>
        <taxon>Pseudomonadati</taxon>
        <taxon>Bacteroidota</taxon>
        <taxon>Cytophagia</taxon>
        <taxon>Cytophagales</taxon>
        <taxon>Cyclobacteriaceae</taxon>
        <taxon>Cyclobacterium</taxon>
    </lineage>
</organism>
<evidence type="ECO:0000256" key="1">
    <source>
        <dbReference type="ARBA" id="ARBA00009986"/>
    </source>
</evidence>
<comment type="similarity">
    <text evidence="1 4">Belongs to the aldehyde dehydrogenase family.</text>
</comment>